<dbReference type="InterPro" id="IPR004838">
    <property type="entry name" value="NHTrfase_class1_PyrdxlP-BS"/>
</dbReference>
<dbReference type="CDD" id="cd00609">
    <property type="entry name" value="AAT_like"/>
    <property type="match status" value="1"/>
</dbReference>
<comment type="caution">
    <text evidence="8">The sequence shown here is derived from an EMBL/GenBank/DDBJ whole genome shotgun (WGS) entry which is preliminary data.</text>
</comment>
<dbReference type="InterPro" id="IPR015421">
    <property type="entry name" value="PyrdxlP-dep_Trfase_major"/>
</dbReference>
<protein>
    <recommendedName>
        <fullName evidence="6">Aminotransferase</fullName>
        <ecNumber evidence="6">2.6.1.-</ecNumber>
    </recommendedName>
</protein>
<keyword evidence="5" id="KW-0663">Pyridoxal phosphate</keyword>
<dbReference type="PANTHER" id="PTHR46383:SF1">
    <property type="entry name" value="ASPARTATE AMINOTRANSFERASE"/>
    <property type="match status" value="1"/>
</dbReference>
<dbReference type="Pfam" id="PF00155">
    <property type="entry name" value="Aminotran_1_2"/>
    <property type="match status" value="1"/>
</dbReference>
<evidence type="ECO:0000259" key="7">
    <source>
        <dbReference type="Pfam" id="PF00155"/>
    </source>
</evidence>
<dbReference type="EC" id="2.6.1.-" evidence="6"/>
<keyword evidence="9" id="KW-1185">Reference proteome</keyword>
<dbReference type="GO" id="GO:0008483">
    <property type="term" value="F:transaminase activity"/>
    <property type="evidence" value="ECO:0007669"/>
    <property type="project" value="UniProtKB-KW"/>
</dbReference>
<evidence type="ECO:0000313" key="8">
    <source>
        <dbReference type="EMBL" id="MBD8019590.1"/>
    </source>
</evidence>
<organism evidence="8 9">
    <name type="scientific">Brevibacterium gallinarum</name>
    <dbReference type="NCBI Taxonomy" id="2762220"/>
    <lineage>
        <taxon>Bacteria</taxon>
        <taxon>Bacillati</taxon>
        <taxon>Actinomycetota</taxon>
        <taxon>Actinomycetes</taxon>
        <taxon>Micrococcales</taxon>
        <taxon>Brevibacteriaceae</taxon>
        <taxon>Brevibacterium</taxon>
    </lineage>
</organism>
<dbReference type="Gene3D" id="3.40.640.10">
    <property type="entry name" value="Type I PLP-dependent aspartate aminotransferase-like (Major domain)"/>
    <property type="match status" value="1"/>
</dbReference>
<dbReference type="PROSITE" id="PS00105">
    <property type="entry name" value="AA_TRANSFER_CLASS_1"/>
    <property type="match status" value="1"/>
</dbReference>
<comment type="cofactor">
    <cofactor evidence="1 6">
        <name>pyridoxal 5'-phosphate</name>
        <dbReference type="ChEBI" id="CHEBI:597326"/>
    </cofactor>
</comment>
<proteinExistence type="inferred from homology"/>
<evidence type="ECO:0000256" key="2">
    <source>
        <dbReference type="ARBA" id="ARBA00007441"/>
    </source>
</evidence>
<evidence type="ECO:0000256" key="3">
    <source>
        <dbReference type="ARBA" id="ARBA00022576"/>
    </source>
</evidence>
<dbReference type="InterPro" id="IPR004839">
    <property type="entry name" value="Aminotransferase_I/II_large"/>
</dbReference>
<accession>A0ABR8WRH4</accession>
<evidence type="ECO:0000256" key="1">
    <source>
        <dbReference type="ARBA" id="ARBA00001933"/>
    </source>
</evidence>
<dbReference type="PANTHER" id="PTHR46383">
    <property type="entry name" value="ASPARTATE AMINOTRANSFERASE"/>
    <property type="match status" value="1"/>
</dbReference>
<dbReference type="InterPro" id="IPR050596">
    <property type="entry name" value="AspAT/PAT-like"/>
</dbReference>
<dbReference type="InterPro" id="IPR015424">
    <property type="entry name" value="PyrdxlP-dep_Trfase"/>
</dbReference>
<evidence type="ECO:0000313" key="9">
    <source>
        <dbReference type="Proteomes" id="UP000651517"/>
    </source>
</evidence>
<name>A0ABR8WRH4_9MICO</name>
<feature type="domain" description="Aminotransferase class I/classII large" evidence="7">
    <location>
        <begin position="36"/>
        <end position="372"/>
    </location>
</feature>
<sequence>MIKHSATLAINEKIAQRRARGETVVHLGFGEAGIPVLPEAAEVLASAASRTDYGPVAGSEDLRTQIAGYFDRRGRATHPEQVLPAPGSKALLYALIQSLPGDVVLPRPSWVSYAAQAALAGKKTIWVDIPRDAGGVPDPGKLQHRLDEARRHGADPGILILTIPDNPTGTVAPAATVEAVCRIAAANGITIVSDEIYRDLAYDATSFCTPADFLPDRTFVTSGLSKSMALGGWRVGFARVPATDEGAAVRDELIGVASEVWSNMATPMQEAACWILSEPPEVSAHVARARTLHRSVSLGVHEIFRSAGAVARTPAAAFYQYPDLGSFETALRRRGVTGAEAVSDHLLETYGIGMLSGAAFGDDPAALRFRVATSLLYGSTTEERWRAMESADPLELPWIRSALDRLGDALADLSIDSEGADREWERV</sequence>
<dbReference type="SUPFAM" id="SSF53383">
    <property type="entry name" value="PLP-dependent transferases"/>
    <property type="match status" value="1"/>
</dbReference>
<dbReference type="RefSeq" id="WP_191725154.1">
    <property type="nucleotide sequence ID" value="NZ_JACSPY010000001.1"/>
</dbReference>
<keyword evidence="3 6" id="KW-0032">Aminotransferase</keyword>
<dbReference type="InterPro" id="IPR015422">
    <property type="entry name" value="PyrdxlP-dep_Trfase_small"/>
</dbReference>
<evidence type="ECO:0000256" key="5">
    <source>
        <dbReference type="ARBA" id="ARBA00022898"/>
    </source>
</evidence>
<dbReference type="Gene3D" id="3.90.1150.10">
    <property type="entry name" value="Aspartate Aminotransferase, domain 1"/>
    <property type="match status" value="1"/>
</dbReference>
<comment type="similarity">
    <text evidence="2 6">Belongs to the class-I pyridoxal-phosphate-dependent aminotransferase family.</text>
</comment>
<evidence type="ECO:0000256" key="6">
    <source>
        <dbReference type="RuleBase" id="RU000481"/>
    </source>
</evidence>
<gene>
    <name evidence="8" type="ORF">H9634_02180</name>
</gene>
<dbReference type="EMBL" id="JACSPY010000001">
    <property type="protein sequence ID" value="MBD8019590.1"/>
    <property type="molecule type" value="Genomic_DNA"/>
</dbReference>
<dbReference type="Proteomes" id="UP000651517">
    <property type="component" value="Unassembled WGS sequence"/>
</dbReference>
<evidence type="ECO:0000256" key="4">
    <source>
        <dbReference type="ARBA" id="ARBA00022679"/>
    </source>
</evidence>
<keyword evidence="4 6" id="KW-0808">Transferase</keyword>
<reference evidence="8 9" key="1">
    <citation type="submission" date="2020-08" db="EMBL/GenBank/DDBJ databases">
        <title>A Genomic Blueprint of the Chicken Gut Microbiome.</title>
        <authorList>
            <person name="Gilroy R."/>
            <person name="Ravi A."/>
            <person name="Getino M."/>
            <person name="Pursley I."/>
            <person name="Horton D.L."/>
            <person name="Alikhan N.-F."/>
            <person name="Baker D."/>
            <person name="Gharbi K."/>
            <person name="Hall N."/>
            <person name="Watson M."/>
            <person name="Adriaenssens E.M."/>
            <person name="Foster-Nyarko E."/>
            <person name="Jarju S."/>
            <person name="Secka A."/>
            <person name="Antonio M."/>
            <person name="Oren A."/>
            <person name="Chaudhuri R."/>
            <person name="La Ragione R.M."/>
            <person name="Hildebrand F."/>
            <person name="Pallen M.J."/>
        </authorList>
    </citation>
    <scope>NUCLEOTIDE SEQUENCE [LARGE SCALE GENOMIC DNA]</scope>
    <source>
        <strain evidence="8 9">Re57</strain>
    </source>
</reference>